<accession>A0ABD2J8R5</accession>
<sequence length="75" mass="8409">MMKEEVMGEDRFVMGRIGGVAKQQQQLQAVAMLLKNGHTKKGPALNDPRGHPPVGQFIHSPSVRLFRRKTDNKTL</sequence>
<name>A0ABD2J8R5_9BILA</name>
<proteinExistence type="predicted"/>
<protein>
    <submittedName>
        <fullName evidence="2">Uncharacterized protein</fullName>
    </submittedName>
</protein>
<reference evidence="2 3" key="1">
    <citation type="submission" date="2024-10" db="EMBL/GenBank/DDBJ databases">
        <authorList>
            <person name="Kim D."/>
        </authorList>
    </citation>
    <scope>NUCLEOTIDE SEQUENCE [LARGE SCALE GENOMIC DNA]</scope>
    <source>
        <strain evidence="2">BH-2024</strain>
    </source>
</reference>
<evidence type="ECO:0000313" key="2">
    <source>
        <dbReference type="EMBL" id="KAL3086957.1"/>
    </source>
</evidence>
<evidence type="ECO:0000256" key="1">
    <source>
        <dbReference type="SAM" id="MobiDB-lite"/>
    </source>
</evidence>
<comment type="caution">
    <text evidence="2">The sequence shown here is derived from an EMBL/GenBank/DDBJ whole genome shotgun (WGS) entry which is preliminary data.</text>
</comment>
<keyword evidence="3" id="KW-1185">Reference proteome</keyword>
<evidence type="ECO:0000313" key="3">
    <source>
        <dbReference type="Proteomes" id="UP001620626"/>
    </source>
</evidence>
<gene>
    <name evidence="2" type="ORF">niasHT_021821</name>
</gene>
<dbReference type="AlphaFoldDB" id="A0ABD2J8R5"/>
<organism evidence="2 3">
    <name type="scientific">Heterodera trifolii</name>
    <dbReference type="NCBI Taxonomy" id="157864"/>
    <lineage>
        <taxon>Eukaryota</taxon>
        <taxon>Metazoa</taxon>
        <taxon>Ecdysozoa</taxon>
        <taxon>Nematoda</taxon>
        <taxon>Chromadorea</taxon>
        <taxon>Rhabditida</taxon>
        <taxon>Tylenchina</taxon>
        <taxon>Tylenchomorpha</taxon>
        <taxon>Tylenchoidea</taxon>
        <taxon>Heteroderidae</taxon>
        <taxon>Heteroderinae</taxon>
        <taxon>Heterodera</taxon>
    </lineage>
</organism>
<feature type="region of interest" description="Disordered" evidence="1">
    <location>
        <begin position="38"/>
        <end position="58"/>
    </location>
</feature>
<dbReference type="Proteomes" id="UP001620626">
    <property type="component" value="Unassembled WGS sequence"/>
</dbReference>
<dbReference type="EMBL" id="JBICBT010001026">
    <property type="protein sequence ID" value="KAL3086957.1"/>
    <property type="molecule type" value="Genomic_DNA"/>
</dbReference>